<dbReference type="GO" id="GO:0020037">
    <property type="term" value="F:heme binding"/>
    <property type="evidence" value="ECO:0007669"/>
    <property type="project" value="InterPro"/>
</dbReference>
<keyword evidence="3" id="KW-1185">Reference proteome</keyword>
<dbReference type="OrthoDB" id="1470350at2759"/>
<feature type="compositionally biased region" description="Polar residues" evidence="1">
    <location>
        <begin position="54"/>
        <end position="70"/>
    </location>
</feature>
<dbReference type="GO" id="GO:0005506">
    <property type="term" value="F:iron ion binding"/>
    <property type="evidence" value="ECO:0007669"/>
    <property type="project" value="InterPro"/>
</dbReference>
<dbReference type="SUPFAM" id="SSF48264">
    <property type="entry name" value="Cytochrome P450"/>
    <property type="match status" value="1"/>
</dbReference>
<gene>
    <name evidence="2" type="ORF">DFP72DRAFT_908000</name>
</gene>
<evidence type="ECO:0000256" key="1">
    <source>
        <dbReference type="SAM" id="MobiDB-lite"/>
    </source>
</evidence>
<evidence type="ECO:0000313" key="2">
    <source>
        <dbReference type="EMBL" id="KAF6751290.1"/>
    </source>
</evidence>
<dbReference type="InterPro" id="IPR001128">
    <property type="entry name" value="Cyt_P450"/>
</dbReference>
<dbReference type="Gene3D" id="1.10.630.10">
    <property type="entry name" value="Cytochrome P450"/>
    <property type="match status" value="1"/>
</dbReference>
<dbReference type="AlphaFoldDB" id="A0A8H6HQF2"/>
<dbReference type="Pfam" id="PF00067">
    <property type="entry name" value="p450"/>
    <property type="match status" value="1"/>
</dbReference>
<name>A0A8H6HQF2_9AGAR</name>
<dbReference type="InterPro" id="IPR036396">
    <property type="entry name" value="Cyt_P450_sf"/>
</dbReference>
<proteinExistence type="predicted"/>
<protein>
    <submittedName>
        <fullName evidence="2">Uncharacterized protein</fullName>
    </submittedName>
</protein>
<feature type="region of interest" description="Disordered" evidence="1">
    <location>
        <begin position="50"/>
        <end position="89"/>
    </location>
</feature>
<dbReference type="GO" id="GO:0016705">
    <property type="term" value="F:oxidoreductase activity, acting on paired donors, with incorporation or reduction of molecular oxygen"/>
    <property type="evidence" value="ECO:0007669"/>
    <property type="project" value="InterPro"/>
</dbReference>
<dbReference type="GO" id="GO:0004497">
    <property type="term" value="F:monooxygenase activity"/>
    <property type="evidence" value="ECO:0007669"/>
    <property type="project" value="InterPro"/>
</dbReference>
<reference evidence="2 3" key="1">
    <citation type="submission" date="2020-07" db="EMBL/GenBank/DDBJ databases">
        <title>Comparative genomics of pyrophilous fungi reveals a link between fire events and developmental genes.</title>
        <authorList>
            <consortium name="DOE Joint Genome Institute"/>
            <person name="Steindorff A.S."/>
            <person name="Carver A."/>
            <person name="Calhoun S."/>
            <person name="Stillman K."/>
            <person name="Liu H."/>
            <person name="Lipzen A."/>
            <person name="Pangilinan J."/>
            <person name="Labutti K."/>
            <person name="Bruns T.D."/>
            <person name="Grigoriev I.V."/>
        </authorList>
    </citation>
    <scope>NUCLEOTIDE SEQUENCE [LARGE SCALE GENOMIC DNA]</scope>
    <source>
        <strain evidence="2 3">CBS 144469</strain>
    </source>
</reference>
<dbReference type="Proteomes" id="UP000521943">
    <property type="component" value="Unassembled WGS sequence"/>
</dbReference>
<organism evidence="2 3">
    <name type="scientific">Ephemerocybe angulata</name>
    <dbReference type="NCBI Taxonomy" id="980116"/>
    <lineage>
        <taxon>Eukaryota</taxon>
        <taxon>Fungi</taxon>
        <taxon>Dikarya</taxon>
        <taxon>Basidiomycota</taxon>
        <taxon>Agaricomycotina</taxon>
        <taxon>Agaricomycetes</taxon>
        <taxon>Agaricomycetidae</taxon>
        <taxon>Agaricales</taxon>
        <taxon>Agaricineae</taxon>
        <taxon>Psathyrellaceae</taxon>
        <taxon>Ephemerocybe</taxon>
    </lineage>
</organism>
<evidence type="ECO:0000313" key="3">
    <source>
        <dbReference type="Proteomes" id="UP000521943"/>
    </source>
</evidence>
<accession>A0A8H6HQF2</accession>
<dbReference type="EMBL" id="JACGCI010000051">
    <property type="protein sequence ID" value="KAF6751290.1"/>
    <property type="molecule type" value="Genomic_DNA"/>
</dbReference>
<comment type="caution">
    <text evidence="2">The sequence shown here is derived from an EMBL/GenBank/DDBJ whole genome shotgun (WGS) entry which is preliminary data.</text>
</comment>
<sequence length="89" mass="10300">MDTTFNALARILHLLSERPELQEKLLKEVSNAGDAELDYETLNALPFTERRMSRVTQTVPTSPPSLQTDNSRCRSPARQPHQNRRWPRN</sequence>